<dbReference type="OrthoDB" id="9795587at2"/>
<dbReference type="PANTHER" id="PTHR19372">
    <property type="entry name" value="SULFITE REDUCTASE"/>
    <property type="match status" value="1"/>
</dbReference>
<dbReference type="GO" id="GO:0006790">
    <property type="term" value="P:sulfur compound metabolic process"/>
    <property type="evidence" value="ECO:0007669"/>
    <property type="project" value="TreeGrafter"/>
</dbReference>
<dbReference type="InterPro" id="IPR014756">
    <property type="entry name" value="Ig_E-set"/>
</dbReference>
<proteinExistence type="predicted"/>
<evidence type="ECO:0000256" key="1">
    <source>
        <dbReference type="SAM" id="MobiDB-lite"/>
    </source>
</evidence>
<keyword evidence="4" id="KW-1185">Reference proteome</keyword>
<feature type="domain" description="Oxidoreductase molybdopterin-binding" evidence="2">
    <location>
        <begin position="141"/>
        <end position="287"/>
    </location>
</feature>
<dbReference type="SUPFAM" id="SSF81296">
    <property type="entry name" value="E set domains"/>
    <property type="match status" value="1"/>
</dbReference>
<dbReference type="InterPro" id="IPR000572">
    <property type="entry name" value="OxRdtase_Mopterin-bd_dom"/>
</dbReference>
<gene>
    <name evidence="3" type="ORF">FB467_1534</name>
</gene>
<dbReference type="GO" id="GO:0043546">
    <property type="term" value="F:molybdopterin cofactor binding"/>
    <property type="evidence" value="ECO:0007669"/>
    <property type="project" value="TreeGrafter"/>
</dbReference>
<dbReference type="Gene3D" id="3.90.420.10">
    <property type="entry name" value="Oxidoreductase, molybdopterin-binding domain"/>
    <property type="match status" value="1"/>
</dbReference>
<dbReference type="AlphaFoldDB" id="A0A542YQP3"/>
<dbReference type="Gene3D" id="2.60.40.650">
    <property type="match status" value="1"/>
</dbReference>
<dbReference type="SUPFAM" id="SSF56524">
    <property type="entry name" value="Oxidoreductase molybdopterin-binding domain"/>
    <property type="match status" value="1"/>
</dbReference>
<dbReference type="GO" id="GO:0020037">
    <property type="term" value="F:heme binding"/>
    <property type="evidence" value="ECO:0007669"/>
    <property type="project" value="TreeGrafter"/>
</dbReference>
<evidence type="ECO:0000313" key="4">
    <source>
        <dbReference type="Proteomes" id="UP000319516"/>
    </source>
</evidence>
<accession>A0A542YQP3</accession>
<dbReference type="PANTHER" id="PTHR19372:SF7">
    <property type="entry name" value="SULFITE OXIDASE, MITOCHONDRIAL"/>
    <property type="match status" value="1"/>
</dbReference>
<dbReference type="Pfam" id="PF00174">
    <property type="entry name" value="Oxidored_molyb"/>
    <property type="match status" value="1"/>
</dbReference>
<sequence length="414" mass="44235">MAVVGVGGLWWMLRTLRPTSAHPTDARTASPPVPQTWAERAPGRTRVLLTDDMAGREVPPGFDRRAFLRAAGTVAAVGAVGGAGARLGAGPAASGARDTLTLPSPAEAAPPVPTGVTFEVPGLTPYLSSNADFYRVDTALTVPDVPLEGYLLRIHGLVDTPLELSFADLLERRLVERRITLTCVSNPVGGDLVDNATWLGIPMRDLLEEAGVQAGADAVKSTSADDFTAGTPLSALTDDRGALLAIGMNGEPLPLEHGFPVRMVTPGLYGYVSATKWLVDLEVTRFADFTPYWTDRGYAEQAPIKLSSRIDVPGPFAQLGAGRAVVAGVAWAQPRGIERVEVRVGDGEWQDAELAEEDSTHTWRPWRWEWEAAPGTHRLEVRATDRTGDTQTSQRAPVAPDGSTGWHNVTVTVT</sequence>
<reference evidence="3 4" key="1">
    <citation type="submission" date="2019-06" db="EMBL/GenBank/DDBJ databases">
        <title>Sequencing the genomes of 1000 actinobacteria strains.</title>
        <authorList>
            <person name="Klenk H.-P."/>
        </authorList>
    </citation>
    <scope>NUCLEOTIDE SEQUENCE [LARGE SCALE GENOMIC DNA]</scope>
    <source>
        <strain evidence="3 4">DSM 12335</strain>
    </source>
</reference>
<organism evidence="3 4">
    <name type="scientific">Ornithinicoccus hortensis</name>
    <dbReference type="NCBI Taxonomy" id="82346"/>
    <lineage>
        <taxon>Bacteria</taxon>
        <taxon>Bacillati</taxon>
        <taxon>Actinomycetota</taxon>
        <taxon>Actinomycetes</taxon>
        <taxon>Micrococcales</taxon>
        <taxon>Intrasporangiaceae</taxon>
        <taxon>Ornithinicoccus</taxon>
    </lineage>
</organism>
<name>A0A542YQP3_9MICO</name>
<dbReference type="InterPro" id="IPR036374">
    <property type="entry name" value="OxRdtase_Mopterin-bd_sf"/>
</dbReference>
<dbReference type="GO" id="GO:0008482">
    <property type="term" value="F:sulfite oxidase activity"/>
    <property type="evidence" value="ECO:0007669"/>
    <property type="project" value="TreeGrafter"/>
</dbReference>
<feature type="region of interest" description="Disordered" evidence="1">
    <location>
        <begin position="384"/>
        <end position="404"/>
    </location>
</feature>
<comment type="caution">
    <text evidence="3">The sequence shown here is derived from an EMBL/GenBank/DDBJ whole genome shotgun (WGS) entry which is preliminary data.</text>
</comment>
<protein>
    <submittedName>
        <fullName evidence="3">DMSO/TMAO reductase YedYZ molybdopterin-dependent catalytic subunit</fullName>
    </submittedName>
</protein>
<evidence type="ECO:0000259" key="2">
    <source>
        <dbReference type="Pfam" id="PF00174"/>
    </source>
</evidence>
<evidence type="ECO:0000313" key="3">
    <source>
        <dbReference type="EMBL" id="TQL50425.1"/>
    </source>
</evidence>
<dbReference type="Proteomes" id="UP000319516">
    <property type="component" value="Unassembled WGS sequence"/>
</dbReference>
<dbReference type="EMBL" id="VFOP01000001">
    <property type="protein sequence ID" value="TQL50425.1"/>
    <property type="molecule type" value="Genomic_DNA"/>
</dbReference>